<protein>
    <recommendedName>
        <fullName evidence="3 9">Flagellar biosynthetic protein FliR</fullName>
    </recommendedName>
</protein>
<evidence type="ECO:0000256" key="8">
    <source>
        <dbReference type="ARBA" id="ARBA00023143"/>
    </source>
</evidence>
<feature type="transmembrane region" description="Helical" evidence="10">
    <location>
        <begin position="40"/>
        <end position="58"/>
    </location>
</feature>
<name>A0ABZ0IXR2_9BURK</name>
<dbReference type="PRINTS" id="PR00953">
    <property type="entry name" value="TYPE3IMRPROT"/>
</dbReference>
<evidence type="ECO:0000256" key="2">
    <source>
        <dbReference type="ARBA" id="ARBA00009772"/>
    </source>
</evidence>
<feature type="transmembrane region" description="Helical" evidence="10">
    <location>
        <begin position="214"/>
        <end position="237"/>
    </location>
</feature>
<reference evidence="11 12" key="1">
    <citation type="submission" date="2023-03" db="EMBL/GenBank/DDBJ databases">
        <title>Diaphorobacter basophil sp. nov., isolated from a sewage-treatment plant.</title>
        <authorList>
            <person name="Yang K."/>
        </authorList>
    </citation>
    <scope>NUCLEOTIDE SEQUENCE [LARGE SCALE GENOMIC DNA]</scope>
    <source>
        <strain evidence="11 12">Y-1</strain>
    </source>
</reference>
<feature type="transmembrane region" description="Helical" evidence="10">
    <location>
        <begin position="78"/>
        <end position="105"/>
    </location>
</feature>
<dbReference type="NCBIfam" id="TIGR01400">
    <property type="entry name" value="fliR"/>
    <property type="match status" value="1"/>
</dbReference>
<evidence type="ECO:0000313" key="12">
    <source>
        <dbReference type="Proteomes" id="UP001303211"/>
    </source>
</evidence>
<gene>
    <name evidence="11" type="primary">fliR</name>
    <name evidence="11" type="ORF">P4826_10050</name>
</gene>
<organism evidence="11 12">
    <name type="scientific">Diaphorobacter limosus</name>
    <dbReference type="NCBI Taxonomy" id="3036128"/>
    <lineage>
        <taxon>Bacteria</taxon>
        <taxon>Pseudomonadati</taxon>
        <taxon>Pseudomonadota</taxon>
        <taxon>Betaproteobacteria</taxon>
        <taxon>Burkholderiales</taxon>
        <taxon>Comamonadaceae</taxon>
        <taxon>Diaphorobacter</taxon>
    </lineage>
</organism>
<dbReference type="Proteomes" id="UP001303211">
    <property type="component" value="Chromosome"/>
</dbReference>
<accession>A0ABZ0IXR2</accession>
<evidence type="ECO:0000256" key="4">
    <source>
        <dbReference type="ARBA" id="ARBA00022475"/>
    </source>
</evidence>
<keyword evidence="11" id="KW-0966">Cell projection</keyword>
<keyword evidence="5 10" id="KW-0812">Transmembrane</keyword>
<keyword evidence="6 10" id="KW-1133">Transmembrane helix</keyword>
<evidence type="ECO:0000256" key="9">
    <source>
        <dbReference type="NCBIfam" id="TIGR01400"/>
    </source>
</evidence>
<evidence type="ECO:0000256" key="6">
    <source>
        <dbReference type="ARBA" id="ARBA00022989"/>
    </source>
</evidence>
<dbReference type="InterPro" id="IPR006303">
    <property type="entry name" value="FliR"/>
</dbReference>
<comment type="subcellular location">
    <subcellularLocation>
        <location evidence="10">Cell membrane</location>
        <topology evidence="10">Multi-pass membrane protein</topology>
    </subcellularLocation>
    <subcellularLocation>
        <location evidence="10">Bacterial flagellum basal body</location>
    </subcellularLocation>
</comment>
<evidence type="ECO:0000256" key="5">
    <source>
        <dbReference type="ARBA" id="ARBA00022692"/>
    </source>
</evidence>
<evidence type="ECO:0000256" key="10">
    <source>
        <dbReference type="RuleBase" id="RU362071"/>
    </source>
</evidence>
<comment type="function">
    <text evidence="1 10">Role in flagellar biosynthesis.</text>
</comment>
<dbReference type="EMBL" id="CP136921">
    <property type="protein sequence ID" value="WOO30779.1"/>
    <property type="molecule type" value="Genomic_DNA"/>
</dbReference>
<feature type="transmembrane region" description="Helical" evidence="10">
    <location>
        <begin position="180"/>
        <end position="202"/>
    </location>
</feature>
<dbReference type="PANTHER" id="PTHR30065">
    <property type="entry name" value="FLAGELLAR BIOSYNTHETIC PROTEIN FLIR"/>
    <property type="match status" value="1"/>
</dbReference>
<dbReference type="InterPro" id="IPR002010">
    <property type="entry name" value="T3SS_IM_R"/>
</dbReference>
<dbReference type="Pfam" id="PF01311">
    <property type="entry name" value="Bac_export_1"/>
    <property type="match status" value="1"/>
</dbReference>
<keyword evidence="4 10" id="KW-1003">Cell membrane</keyword>
<dbReference type="PANTHER" id="PTHR30065:SF8">
    <property type="entry name" value="FLAGELLAR BIOSYNTHETIC PROTEIN FLIR"/>
    <property type="match status" value="1"/>
</dbReference>
<dbReference type="RefSeq" id="WP_317700275.1">
    <property type="nucleotide sequence ID" value="NZ_CP136921.1"/>
</dbReference>
<sequence length="256" mass="27595">MITFTEAQIMAWLSPVLWPFLRVLALFTAAPVFSMRAIPVRVRIGLAFFVALCAQAVLPDQPVIDLNGREALGAVLQQVGVGLALGFAVRLVFVAVELAGEVIGLQMGLNFASFFDPMANAQVSAVARFFGNIAMLLFVVINGHLMVLMAVVKSFDSFPVDGHFLQAVGRMRLHELGASLFASSLWIALPMIAMLLFVNLTLGIISRVAPQMNIYAVGFPVTLTVGMLGITATLPMLEQPMLTLLQQSMDLFGGGR</sequence>
<evidence type="ECO:0000256" key="1">
    <source>
        <dbReference type="ARBA" id="ARBA00002578"/>
    </source>
</evidence>
<proteinExistence type="inferred from homology"/>
<keyword evidence="11" id="KW-0969">Cilium</keyword>
<evidence type="ECO:0000256" key="3">
    <source>
        <dbReference type="ARBA" id="ARBA00021717"/>
    </source>
</evidence>
<keyword evidence="12" id="KW-1185">Reference proteome</keyword>
<evidence type="ECO:0000256" key="7">
    <source>
        <dbReference type="ARBA" id="ARBA00023136"/>
    </source>
</evidence>
<feature type="transmembrane region" description="Helical" evidence="10">
    <location>
        <begin position="12"/>
        <end position="33"/>
    </location>
</feature>
<comment type="similarity">
    <text evidence="2 10">Belongs to the FliR/MopE/SpaR family.</text>
</comment>
<keyword evidence="7 10" id="KW-0472">Membrane</keyword>
<keyword evidence="11" id="KW-0282">Flagellum</keyword>
<evidence type="ECO:0000313" key="11">
    <source>
        <dbReference type="EMBL" id="WOO30779.1"/>
    </source>
</evidence>
<keyword evidence="8 10" id="KW-0975">Bacterial flagellum</keyword>
<feature type="transmembrane region" description="Helical" evidence="10">
    <location>
        <begin position="126"/>
        <end position="152"/>
    </location>
</feature>